<gene>
    <name evidence="2" type="ORF">LIY65_08995</name>
</gene>
<keyword evidence="1" id="KW-0472">Membrane</keyword>
<keyword evidence="1" id="KW-0812">Transmembrane</keyword>
<name>A0AAW4U541_9FIRM</name>
<dbReference type="Proteomes" id="UP001198190">
    <property type="component" value="Unassembled WGS sequence"/>
</dbReference>
<feature type="transmembrane region" description="Helical" evidence="1">
    <location>
        <begin position="297"/>
        <end position="316"/>
    </location>
</feature>
<evidence type="ECO:0000313" key="3">
    <source>
        <dbReference type="Proteomes" id="UP001198190"/>
    </source>
</evidence>
<evidence type="ECO:0000313" key="2">
    <source>
        <dbReference type="EMBL" id="MCB6828827.1"/>
    </source>
</evidence>
<dbReference type="EMBL" id="JAJCGD010000026">
    <property type="protein sequence ID" value="MCB6828827.1"/>
    <property type="molecule type" value="Genomic_DNA"/>
</dbReference>
<comment type="caution">
    <text evidence="2">The sequence shown here is derived from an EMBL/GenBank/DDBJ whole genome shotgun (WGS) entry which is preliminary data.</text>
</comment>
<keyword evidence="1" id="KW-1133">Transmembrane helix</keyword>
<accession>A0AAW4U541</accession>
<dbReference type="AlphaFoldDB" id="A0AAW4U541"/>
<sequence length="460" mass="53541">MLEAFRNNNYEYLFDTLKDIVTFTKNKSEEYYFIIPDTEFETINTEPYNFKFDNDENDLSFLEENDVDSNKFYYCFPTQMKTNDKWLKTYYTISKQNIDTLLKVAEDLDIVVKTIEPLSIALFRYMNNWQNETYIIEINKDKSDLVFYSPIFGFYKYQLSLNMNNFNNDTNLVENINEDLKYADNYFSKKLDNYLNANQDIILIMSERNKRSLNYKAPQYKKYITDLYNNNDDIIINNNPYFAIGVGSLLQSFQETYFNSKVSDCLLIKNSNILPQNFVSDNDLLIYKYNLQRKTKFVSLILAGVLALQIGAIFHFNSITIPEKLQNDYAIASKEIKILEQQEKTIKEALNVSEKPLDVLFNLIREKPDNAHLGFTELEISSSEGKTKVPNWIKLGLISNDSLTIKSYVTKLTENNEFGIVNVTSIDNNNQGAKVAEISILKPGQDLQDTKDKNAKNDTK</sequence>
<reference evidence="2" key="1">
    <citation type="submission" date="2021-10" db="EMBL/GenBank/DDBJ databases">
        <title>Collection of gut derived symbiotic bacterial strains cultured from healthy donors.</title>
        <authorList>
            <person name="Lin H."/>
            <person name="Littmann E."/>
            <person name="Claire K."/>
            <person name="Pamer E."/>
        </authorList>
    </citation>
    <scope>NUCLEOTIDE SEQUENCE</scope>
    <source>
        <strain evidence="2">MSK.7.16</strain>
    </source>
</reference>
<protein>
    <submittedName>
        <fullName evidence="2">Uncharacterized protein</fullName>
    </submittedName>
</protein>
<proteinExistence type="predicted"/>
<organism evidence="2 3">
    <name type="scientific">Megamonas funiformis</name>
    <dbReference type="NCBI Taxonomy" id="437897"/>
    <lineage>
        <taxon>Bacteria</taxon>
        <taxon>Bacillati</taxon>
        <taxon>Bacillota</taxon>
        <taxon>Negativicutes</taxon>
        <taxon>Selenomonadales</taxon>
        <taxon>Selenomonadaceae</taxon>
        <taxon>Megamonas</taxon>
    </lineage>
</organism>
<evidence type="ECO:0000256" key="1">
    <source>
        <dbReference type="SAM" id="Phobius"/>
    </source>
</evidence>